<proteinExistence type="predicted"/>
<evidence type="ECO:0000313" key="1">
    <source>
        <dbReference type="EMBL" id="OBS69143.1"/>
    </source>
</evidence>
<name>A0A1A6GS45_NEOLE</name>
<keyword evidence="2" id="KW-1185">Reference proteome</keyword>
<sequence length="102" mass="11452">LSKLQLKERWVSKKVQIAIKPTRGKAPRKLATKAICKSAPSTGQALCEIRLYPQSTELLIGRFSFQYLLLVLCRSTNKAKLVGLYENTNPCTVHAICLTFMI</sequence>
<comment type="caution">
    <text evidence="1">The sequence shown here is derived from an EMBL/GenBank/DDBJ whole genome shotgun (WGS) entry which is preliminary data.</text>
</comment>
<reference evidence="1 2" key="1">
    <citation type="submission" date="2016-06" db="EMBL/GenBank/DDBJ databases">
        <title>The Draft Genome Sequence and Annotation of the Desert Woodrat Neotoma lepida.</title>
        <authorList>
            <person name="Campbell M."/>
            <person name="Oakeson K.F."/>
            <person name="Yandell M."/>
            <person name="Halpert J.R."/>
            <person name="Dearing D."/>
        </authorList>
    </citation>
    <scope>NUCLEOTIDE SEQUENCE [LARGE SCALE GENOMIC DNA]</scope>
    <source>
        <strain evidence="1">417</strain>
        <tissue evidence="1">Liver</tissue>
    </source>
</reference>
<evidence type="ECO:0000313" key="2">
    <source>
        <dbReference type="Proteomes" id="UP000092124"/>
    </source>
</evidence>
<feature type="non-terminal residue" evidence="1">
    <location>
        <position position="1"/>
    </location>
</feature>
<dbReference type="InterPro" id="IPR009072">
    <property type="entry name" value="Histone-fold"/>
</dbReference>
<gene>
    <name evidence="1" type="ORF">A6R68_02316</name>
</gene>
<dbReference type="GO" id="GO:0046982">
    <property type="term" value="F:protein heterodimerization activity"/>
    <property type="evidence" value="ECO:0007669"/>
    <property type="project" value="InterPro"/>
</dbReference>
<dbReference type="EMBL" id="LZPO01074835">
    <property type="protein sequence ID" value="OBS69143.1"/>
    <property type="molecule type" value="Genomic_DNA"/>
</dbReference>
<protein>
    <submittedName>
        <fullName evidence="1">Uncharacterized protein</fullName>
    </submittedName>
</protein>
<organism evidence="1 2">
    <name type="scientific">Neotoma lepida</name>
    <name type="common">Desert woodrat</name>
    <dbReference type="NCBI Taxonomy" id="56216"/>
    <lineage>
        <taxon>Eukaryota</taxon>
        <taxon>Metazoa</taxon>
        <taxon>Chordata</taxon>
        <taxon>Craniata</taxon>
        <taxon>Vertebrata</taxon>
        <taxon>Euteleostomi</taxon>
        <taxon>Mammalia</taxon>
        <taxon>Eutheria</taxon>
        <taxon>Euarchontoglires</taxon>
        <taxon>Glires</taxon>
        <taxon>Rodentia</taxon>
        <taxon>Myomorpha</taxon>
        <taxon>Muroidea</taxon>
        <taxon>Cricetidae</taxon>
        <taxon>Neotominae</taxon>
        <taxon>Neotoma</taxon>
    </lineage>
</organism>
<dbReference type="Proteomes" id="UP000092124">
    <property type="component" value="Unassembled WGS sequence"/>
</dbReference>
<dbReference type="AlphaFoldDB" id="A0A1A6GS45"/>
<dbReference type="Gene3D" id="1.10.20.10">
    <property type="entry name" value="Histone, subunit A"/>
    <property type="match status" value="1"/>
</dbReference>
<accession>A0A1A6GS45</accession>
<dbReference type="STRING" id="56216.A0A1A6GS45"/>